<dbReference type="InterPro" id="IPR036388">
    <property type="entry name" value="WH-like_DNA-bd_sf"/>
</dbReference>
<dbReference type="Pfam" id="PF21906">
    <property type="entry name" value="WHD_NrtR"/>
    <property type="match status" value="1"/>
</dbReference>
<feature type="domain" description="NrtR DNA-binding winged helix" evidence="1">
    <location>
        <begin position="214"/>
        <end position="274"/>
    </location>
</feature>
<reference evidence="2 3" key="1">
    <citation type="submission" date="2022-03" db="EMBL/GenBank/DDBJ databases">
        <title>Hymenobactersp. isolated from the air.</title>
        <authorList>
            <person name="Won M."/>
            <person name="Kwon S.-W."/>
        </authorList>
    </citation>
    <scope>NUCLEOTIDE SEQUENCE [LARGE SCALE GENOMIC DNA]</scope>
    <source>
        <strain evidence="2 3">KACC 22596</strain>
        <plasmid evidence="2 3">unnamed1</plasmid>
    </source>
</reference>
<organism evidence="2 3">
    <name type="scientific">Hymenobacter monticola</name>
    <dbReference type="NCBI Taxonomy" id="1705399"/>
    <lineage>
        <taxon>Bacteria</taxon>
        <taxon>Pseudomonadati</taxon>
        <taxon>Bacteroidota</taxon>
        <taxon>Cytophagia</taxon>
        <taxon>Cytophagales</taxon>
        <taxon>Hymenobacteraceae</taxon>
        <taxon>Hymenobacter</taxon>
    </lineage>
</organism>
<accession>A0ABY4BB55</accession>
<evidence type="ECO:0000313" key="2">
    <source>
        <dbReference type="EMBL" id="UOE36393.1"/>
    </source>
</evidence>
<protein>
    <submittedName>
        <fullName evidence="2">NUDIX domain-containing protein</fullName>
    </submittedName>
</protein>
<dbReference type="EMBL" id="CP094535">
    <property type="protein sequence ID" value="UOE36393.1"/>
    <property type="molecule type" value="Genomic_DNA"/>
</dbReference>
<dbReference type="PANTHER" id="PTHR43736">
    <property type="entry name" value="ADP-RIBOSE PYROPHOSPHATASE"/>
    <property type="match status" value="1"/>
</dbReference>
<sequence>MHPGSLLVQGLATPTTMDIPTAAQPSAELYQTQEQLIPLITSFLENEAHQLFVPSLAIDTAIFSFQNDKLKILLLRFWNTPYYCLPGGFVGKQQTLDEAAYAILRERTGLTTIYLDQFYTSGNLERFGNDALLTKLRELGAAPRPGNWLEQRFVSVCYYALLDEVAFCQTIDPLVFEPEWVDIDKLPEMLYDHAEIAGKALERLQFDLNHKFVGFNLLPEEFTMGELQKIYEAIHQTQLDRASFQRKMLSLGILERLEKKYTGKAHKSPYLYRFNKVPAAAEALAG</sequence>
<dbReference type="SUPFAM" id="SSF55811">
    <property type="entry name" value="Nudix"/>
    <property type="match status" value="1"/>
</dbReference>
<dbReference type="PANTHER" id="PTHR43736:SF4">
    <property type="entry name" value="SLR1690 PROTEIN"/>
    <property type="match status" value="1"/>
</dbReference>
<proteinExistence type="predicted"/>
<geneLocation type="plasmid" evidence="2 3">
    <name>unnamed1</name>
</geneLocation>
<dbReference type="InterPro" id="IPR054105">
    <property type="entry name" value="WHD_NrtR"/>
</dbReference>
<dbReference type="InterPro" id="IPR015797">
    <property type="entry name" value="NUDIX_hydrolase-like_dom_sf"/>
</dbReference>
<evidence type="ECO:0000259" key="1">
    <source>
        <dbReference type="Pfam" id="PF21906"/>
    </source>
</evidence>
<dbReference type="Proteomes" id="UP000831390">
    <property type="component" value="Plasmid unnamed1"/>
</dbReference>
<dbReference type="SUPFAM" id="SSF46785">
    <property type="entry name" value="Winged helix' DNA-binding domain"/>
    <property type="match status" value="1"/>
</dbReference>
<keyword evidence="2" id="KW-0614">Plasmid</keyword>
<dbReference type="Gene3D" id="1.10.10.10">
    <property type="entry name" value="Winged helix-like DNA-binding domain superfamily/Winged helix DNA-binding domain"/>
    <property type="match status" value="1"/>
</dbReference>
<gene>
    <name evidence="2" type="ORF">MTP16_23840</name>
</gene>
<dbReference type="RefSeq" id="WP_243520218.1">
    <property type="nucleotide sequence ID" value="NZ_CP094535.1"/>
</dbReference>
<dbReference type="InterPro" id="IPR036390">
    <property type="entry name" value="WH_DNA-bd_sf"/>
</dbReference>
<keyword evidence="3" id="KW-1185">Reference proteome</keyword>
<evidence type="ECO:0000313" key="3">
    <source>
        <dbReference type="Proteomes" id="UP000831390"/>
    </source>
</evidence>
<dbReference type="CDD" id="cd18873">
    <property type="entry name" value="NUDIX_NadM_like"/>
    <property type="match status" value="1"/>
</dbReference>
<dbReference type="Gene3D" id="3.90.79.10">
    <property type="entry name" value="Nucleoside Triphosphate Pyrophosphohydrolase"/>
    <property type="match status" value="1"/>
</dbReference>
<name>A0ABY4BB55_9BACT</name>